<reference evidence="1" key="1">
    <citation type="journal article" date="2014" name="Int. J. Syst. Evol. Microbiol.">
        <title>Complete genome sequence of Corynebacterium casei LMG S-19264T (=DSM 44701T), isolated from a smear-ripened cheese.</title>
        <authorList>
            <consortium name="US DOE Joint Genome Institute (JGI-PGF)"/>
            <person name="Walter F."/>
            <person name="Albersmeier A."/>
            <person name="Kalinowski J."/>
            <person name="Ruckert C."/>
        </authorList>
    </citation>
    <scope>NUCLEOTIDE SEQUENCE</scope>
    <source>
        <strain evidence="1">KCTC 32337</strain>
    </source>
</reference>
<name>A0A8H9I9A3_9ALTE</name>
<accession>A0A8H9I9A3</accession>
<proteinExistence type="predicted"/>
<dbReference type="Proteomes" id="UP000622604">
    <property type="component" value="Unassembled WGS sequence"/>
</dbReference>
<gene>
    <name evidence="1" type="ORF">GCM10011274_15550</name>
</gene>
<comment type="caution">
    <text evidence="1">The sequence shown here is derived from an EMBL/GenBank/DDBJ whole genome shotgun (WGS) entry which is preliminary data.</text>
</comment>
<dbReference type="EMBL" id="BMZC01000004">
    <property type="protein sequence ID" value="GGZ58508.1"/>
    <property type="molecule type" value="Genomic_DNA"/>
</dbReference>
<evidence type="ECO:0000313" key="2">
    <source>
        <dbReference type="Proteomes" id="UP000622604"/>
    </source>
</evidence>
<sequence length="115" mass="13154">MVVPFQIVRTQSKSRWGIPCRRVLKGLTLRCMTSKENNYSFSHAPCLSPFKLSLSDHLLTWNGIRYPDCQFLLKIPPTFVFICIEMSAIAKKGKDYVKPLIGDELNVLSLRHNGK</sequence>
<reference evidence="1" key="2">
    <citation type="submission" date="2020-09" db="EMBL/GenBank/DDBJ databases">
        <authorList>
            <person name="Sun Q."/>
            <person name="Kim S."/>
        </authorList>
    </citation>
    <scope>NUCLEOTIDE SEQUENCE</scope>
    <source>
        <strain evidence="1">KCTC 32337</strain>
    </source>
</reference>
<protein>
    <submittedName>
        <fullName evidence="1">Uncharacterized protein</fullName>
    </submittedName>
</protein>
<dbReference type="AlphaFoldDB" id="A0A8H9I9A3"/>
<organism evidence="1 2">
    <name type="scientific">Paraglaciecola chathamensis</name>
    <dbReference type="NCBI Taxonomy" id="368405"/>
    <lineage>
        <taxon>Bacteria</taxon>
        <taxon>Pseudomonadati</taxon>
        <taxon>Pseudomonadota</taxon>
        <taxon>Gammaproteobacteria</taxon>
        <taxon>Alteromonadales</taxon>
        <taxon>Alteromonadaceae</taxon>
        <taxon>Paraglaciecola</taxon>
    </lineage>
</organism>
<evidence type="ECO:0000313" key="1">
    <source>
        <dbReference type="EMBL" id="GGZ58508.1"/>
    </source>
</evidence>